<dbReference type="InterPro" id="IPR042099">
    <property type="entry name" value="ANL_N_sf"/>
</dbReference>
<protein>
    <submittedName>
        <fullName evidence="1">Uncharacterized protein</fullName>
    </submittedName>
</protein>
<dbReference type="Gene3D" id="3.40.50.12780">
    <property type="entry name" value="N-terminal domain of ligase-like"/>
    <property type="match status" value="1"/>
</dbReference>
<sequence length="56" mass="6263">MLLPFGYNMFVAFWAAHYAAEKLGVEVIPGGVLNTEARILKMQELDFCDAADMLLK</sequence>
<name>A0A5K7ZVR3_9BACT</name>
<dbReference type="EMBL" id="AP021876">
    <property type="protein sequence ID" value="BBO84342.1"/>
    <property type="molecule type" value="Genomic_DNA"/>
</dbReference>
<dbReference type="RefSeq" id="WP_155311857.1">
    <property type="nucleotide sequence ID" value="NZ_AP021876.1"/>
</dbReference>
<dbReference type="KEGG" id="dov:DSCO28_49080"/>
<gene>
    <name evidence="1" type="ORF">DSCO28_49080</name>
</gene>
<reference evidence="1 2" key="1">
    <citation type="submission" date="2019-11" db="EMBL/GenBank/DDBJ databases">
        <title>Comparative genomics of hydrocarbon-degrading Desulfosarcina strains.</title>
        <authorList>
            <person name="Watanabe M."/>
            <person name="Kojima H."/>
            <person name="Fukui M."/>
        </authorList>
    </citation>
    <scope>NUCLEOTIDE SEQUENCE [LARGE SCALE GENOMIC DNA]</scope>
    <source>
        <strain evidence="1 2">28bB2T</strain>
    </source>
</reference>
<dbReference type="AlphaFoldDB" id="A0A5K7ZVR3"/>
<dbReference type="Proteomes" id="UP000425960">
    <property type="component" value="Chromosome"/>
</dbReference>
<evidence type="ECO:0000313" key="1">
    <source>
        <dbReference type="EMBL" id="BBO84342.1"/>
    </source>
</evidence>
<evidence type="ECO:0000313" key="2">
    <source>
        <dbReference type="Proteomes" id="UP000425960"/>
    </source>
</evidence>
<accession>A0A5K7ZVR3</accession>
<proteinExistence type="predicted"/>
<organism evidence="1 2">
    <name type="scientific">Desulfosarcina ovata subsp. sediminis</name>
    <dbReference type="NCBI Taxonomy" id="885957"/>
    <lineage>
        <taxon>Bacteria</taxon>
        <taxon>Pseudomonadati</taxon>
        <taxon>Thermodesulfobacteriota</taxon>
        <taxon>Desulfobacteria</taxon>
        <taxon>Desulfobacterales</taxon>
        <taxon>Desulfosarcinaceae</taxon>
        <taxon>Desulfosarcina</taxon>
    </lineage>
</organism>